<dbReference type="Proteomes" id="UP000037696">
    <property type="component" value="Unassembled WGS sequence"/>
</dbReference>
<comment type="caution">
    <text evidence="1">The sequence shown here is derived from an EMBL/GenBank/DDBJ whole genome shotgun (WGS) entry which is preliminary data.</text>
</comment>
<proteinExistence type="predicted"/>
<name>A0A0M9WDP9_9EURO</name>
<keyword evidence="2" id="KW-1185">Reference proteome</keyword>
<sequence length="70" mass="8179">MKKEDELLMAGERRRRGVDGKNMKAECINKALLYQHQASLVFRESVYLVSNWGLWVGRHQSSVFIVQKRS</sequence>
<accession>A0A0M9WDP9</accession>
<evidence type="ECO:0000313" key="1">
    <source>
        <dbReference type="EMBL" id="KOS40959.1"/>
    </source>
</evidence>
<protein>
    <submittedName>
        <fullName evidence="1">Uncharacterized protein</fullName>
    </submittedName>
</protein>
<evidence type="ECO:0000313" key="2">
    <source>
        <dbReference type="Proteomes" id="UP000037696"/>
    </source>
</evidence>
<reference evidence="1 2" key="1">
    <citation type="submission" date="2015-08" db="EMBL/GenBank/DDBJ databases">
        <title>Genome sequencing of Penicillium nordicum.</title>
        <authorList>
            <person name="Nguyen H.D."/>
            <person name="Seifert K.A."/>
        </authorList>
    </citation>
    <scope>NUCLEOTIDE SEQUENCE [LARGE SCALE GENOMIC DNA]</scope>
    <source>
        <strain evidence="1 2">DAOMC 185683</strain>
    </source>
</reference>
<gene>
    <name evidence="1" type="ORF">ACN38_g8161</name>
</gene>
<organism evidence="1 2">
    <name type="scientific">Penicillium nordicum</name>
    <dbReference type="NCBI Taxonomy" id="229535"/>
    <lineage>
        <taxon>Eukaryota</taxon>
        <taxon>Fungi</taxon>
        <taxon>Dikarya</taxon>
        <taxon>Ascomycota</taxon>
        <taxon>Pezizomycotina</taxon>
        <taxon>Eurotiomycetes</taxon>
        <taxon>Eurotiomycetidae</taxon>
        <taxon>Eurotiales</taxon>
        <taxon>Aspergillaceae</taxon>
        <taxon>Penicillium</taxon>
    </lineage>
</organism>
<dbReference type="EMBL" id="LHQQ01000146">
    <property type="protein sequence ID" value="KOS40959.1"/>
    <property type="molecule type" value="Genomic_DNA"/>
</dbReference>
<dbReference type="AlphaFoldDB" id="A0A0M9WDP9"/>